<dbReference type="Pfam" id="PF00638">
    <property type="entry name" value="Ran_BP1"/>
    <property type="match status" value="1"/>
</dbReference>
<gene>
    <name evidence="4" type="ORF">KFE25_002459</name>
</gene>
<dbReference type="GO" id="GO:0006913">
    <property type="term" value="P:nucleocytoplasmic transport"/>
    <property type="evidence" value="ECO:0007669"/>
    <property type="project" value="InterPro"/>
</dbReference>
<dbReference type="InterPro" id="IPR045256">
    <property type="entry name" value="RanBP1_RanBD"/>
</dbReference>
<dbReference type="Gene3D" id="2.30.29.30">
    <property type="entry name" value="Pleckstrin-homology domain (PH domain)/Phosphotyrosine-binding domain (PTB)"/>
    <property type="match status" value="1"/>
</dbReference>
<feature type="signal peptide" evidence="2">
    <location>
        <begin position="1"/>
        <end position="17"/>
    </location>
</feature>
<dbReference type="GO" id="GO:0005643">
    <property type="term" value="C:nuclear pore"/>
    <property type="evidence" value="ECO:0007669"/>
    <property type="project" value="TreeGrafter"/>
</dbReference>
<proteinExistence type="predicted"/>
<evidence type="ECO:0000313" key="4">
    <source>
        <dbReference type="EMBL" id="KAG8461270.1"/>
    </source>
</evidence>
<dbReference type="InterPro" id="IPR000156">
    <property type="entry name" value="Ran_bind_dom"/>
</dbReference>
<feature type="compositionally biased region" description="Acidic residues" evidence="1">
    <location>
        <begin position="328"/>
        <end position="347"/>
    </location>
</feature>
<dbReference type="AlphaFoldDB" id="A0A8J6C968"/>
<sequence length="528" mass="57430">MKASWGVALVLLRAASGDSARAWDAWLAAVPLSRDPLVVEVGANDHGDENRDPGKDAVRAGWRALLYEPLPPTFARLAARYADNQRVRVVNGLVCDDRRIQPGSLCPVGEQEFYSIDINNTRGTHGSATADTRCAQGLFGQWDSKWLSHLASLDRAHLLRHAGIFVGKRKLCAACARRLGKPGALRSGCMRDVIARNMVATRVACVCLAEALAAEQHVDLLTVDAEGHDEMVLNQFPFERIVPAGIVYSAHMSKPAIARTAKMLSALGYKCRSPHNRRQGAEHVFWTAGRNASEQAAGTAAARVITSEALQQRVATMAEEEPKKAPADGDEGGDDDANELAPEEETGGEWAPLVQLEEVKVKTHEEEEDVVFKMRAKLFRFDKPNNQWKERGTGDVRFLQHKETKKVRLLMRREKTLKICANHALSPAMALRENAGSDRSWVWFAQDYAEGELSNDMLAIRFANSENALKFKDEFEKYKTHNGTLPSSADAPGAGAGTGASEAEAKPSADLAPAAPAAPTVAAPATAE</sequence>
<dbReference type="CDD" id="cd13179">
    <property type="entry name" value="RanBD_RanBP1"/>
    <property type="match status" value="1"/>
</dbReference>
<feature type="region of interest" description="Disordered" evidence="1">
    <location>
        <begin position="482"/>
        <end position="528"/>
    </location>
</feature>
<evidence type="ECO:0000256" key="2">
    <source>
        <dbReference type="SAM" id="SignalP"/>
    </source>
</evidence>
<accession>A0A8J6C968</accession>
<dbReference type="EMBL" id="JAGTXO010000027">
    <property type="protein sequence ID" value="KAG8461270.1"/>
    <property type="molecule type" value="Genomic_DNA"/>
</dbReference>
<dbReference type="InterPro" id="IPR006342">
    <property type="entry name" value="FkbM_mtfrase"/>
</dbReference>
<organism evidence="4 5">
    <name type="scientific">Diacronema lutheri</name>
    <name type="common">Unicellular marine alga</name>
    <name type="synonym">Monochrysis lutheri</name>
    <dbReference type="NCBI Taxonomy" id="2081491"/>
    <lineage>
        <taxon>Eukaryota</taxon>
        <taxon>Haptista</taxon>
        <taxon>Haptophyta</taxon>
        <taxon>Pavlovophyceae</taxon>
        <taxon>Pavlovales</taxon>
        <taxon>Pavlovaceae</taxon>
        <taxon>Diacronema</taxon>
    </lineage>
</organism>
<dbReference type="Pfam" id="PF05050">
    <property type="entry name" value="Methyltransf_21"/>
    <property type="match status" value="1"/>
</dbReference>
<dbReference type="InterPro" id="IPR045255">
    <property type="entry name" value="RanBP1-like"/>
</dbReference>
<dbReference type="SUPFAM" id="SSF50729">
    <property type="entry name" value="PH domain-like"/>
    <property type="match status" value="1"/>
</dbReference>
<dbReference type="GO" id="GO:0005737">
    <property type="term" value="C:cytoplasm"/>
    <property type="evidence" value="ECO:0007669"/>
    <property type="project" value="TreeGrafter"/>
</dbReference>
<protein>
    <recommendedName>
        <fullName evidence="3">RanBD1 domain-containing protein</fullName>
    </recommendedName>
</protein>
<dbReference type="PANTHER" id="PTHR23138">
    <property type="entry name" value="RAN BINDING PROTEIN"/>
    <property type="match status" value="1"/>
</dbReference>
<dbReference type="SMART" id="SM00160">
    <property type="entry name" value="RanBD"/>
    <property type="match status" value="1"/>
</dbReference>
<keyword evidence="2" id="KW-0732">Signal</keyword>
<dbReference type="InterPro" id="IPR029063">
    <property type="entry name" value="SAM-dependent_MTases_sf"/>
</dbReference>
<dbReference type="GO" id="GO:0005096">
    <property type="term" value="F:GTPase activator activity"/>
    <property type="evidence" value="ECO:0007669"/>
    <property type="project" value="TreeGrafter"/>
</dbReference>
<dbReference type="PANTHER" id="PTHR23138:SF87">
    <property type="entry name" value="E3 SUMO-PROTEIN LIGASE RANBP2"/>
    <property type="match status" value="1"/>
</dbReference>
<comment type="caution">
    <text evidence="4">The sequence shown here is derived from an EMBL/GenBank/DDBJ whole genome shotgun (WGS) entry which is preliminary data.</text>
</comment>
<dbReference type="FunFam" id="2.30.29.30:FF:000312">
    <property type="entry name" value="Ran binding protein 1"/>
    <property type="match status" value="1"/>
</dbReference>
<dbReference type="PROSITE" id="PS50196">
    <property type="entry name" value="RANBD1"/>
    <property type="match status" value="1"/>
</dbReference>
<dbReference type="InterPro" id="IPR011993">
    <property type="entry name" value="PH-like_dom_sf"/>
</dbReference>
<evidence type="ECO:0000259" key="3">
    <source>
        <dbReference type="PROSITE" id="PS50196"/>
    </source>
</evidence>
<evidence type="ECO:0000256" key="1">
    <source>
        <dbReference type="SAM" id="MobiDB-lite"/>
    </source>
</evidence>
<reference evidence="4" key="1">
    <citation type="submission" date="2021-05" db="EMBL/GenBank/DDBJ databases">
        <title>The genome of the haptophyte Pavlova lutheri (Diacronema luteri, Pavlovales) - a model for lipid biosynthesis in eukaryotic algae.</title>
        <authorList>
            <person name="Hulatt C.J."/>
            <person name="Posewitz M.C."/>
        </authorList>
    </citation>
    <scope>NUCLEOTIDE SEQUENCE</scope>
    <source>
        <strain evidence="4">NIVA-4/92</strain>
    </source>
</reference>
<feature type="chain" id="PRO_5035171698" description="RanBD1 domain-containing protein" evidence="2">
    <location>
        <begin position="18"/>
        <end position="528"/>
    </location>
</feature>
<feature type="region of interest" description="Disordered" evidence="1">
    <location>
        <begin position="314"/>
        <end position="348"/>
    </location>
</feature>
<keyword evidence="5" id="KW-1185">Reference proteome</keyword>
<evidence type="ECO:0000313" key="5">
    <source>
        <dbReference type="Proteomes" id="UP000751190"/>
    </source>
</evidence>
<feature type="compositionally biased region" description="Low complexity" evidence="1">
    <location>
        <begin position="486"/>
        <end position="528"/>
    </location>
</feature>
<name>A0A8J6C968_DIALT</name>
<dbReference type="Gene3D" id="3.40.50.150">
    <property type="entry name" value="Vaccinia Virus protein VP39"/>
    <property type="match status" value="1"/>
</dbReference>
<feature type="domain" description="RanBD1" evidence="3">
    <location>
        <begin position="349"/>
        <end position="484"/>
    </location>
</feature>
<dbReference type="Proteomes" id="UP000751190">
    <property type="component" value="Unassembled WGS sequence"/>
</dbReference>
<dbReference type="OrthoDB" id="2357150at2759"/>